<feature type="non-terminal residue" evidence="1">
    <location>
        <position position="1"/>
    </location>
</feature>
<dbReference type="EMBL" id="HACG01052112">
    <property type="protein sequence ID" value="CEK98983.1"/>
    <property type="molecule type" value="Transcribed_RNA"/>
</dbReference>
<reference evidence="1" key="1">
    <citation type="submission" date="2014-12" db="EMBL/GenBank/DDBJ databases">
        <title>Insight into the proteome of Arion vulgaris.</title>
        <authorList>
            <person name="Aradska J."/>
            <person name="Bulat T."/>
            <person name="Smidak R."/>
            <person name="Sarate P."/>
            <person name="Gangsoo J."/>
            <person name="Sialana F."/>
            <person name="Bilban M."/>
            <person name="Lubec G."/>
        </authorList>
    </citation>
    <scope>NUCLEOTIDE SEQUENCE</scope>
    <source>
        <tissue evidence="1">Skin</tissue>
    </source>
</reference>
<proteinExistence type="predicted"/>
<protein>
    <submittedName>
        <fullName evidence="1">Uncharacterized protein</fullName>
    </submittedName>
</protein>
<evidence type="ECO:0000313" key="1">
    <source>
        <dbReference type="EMBL" id="CEK98983.1"/>
    </source>
</evidence>
<sequence>WSSEQPGRSNVAKEMYKCMHVDEQPKKLAIFNTPTIDVYSTLPIIATVDAFL</sequence>
<organism evidence="1">
    <name type="scientific">Arion vulgaris</name>
    <dbReference type="NCBI Taxonomy" id="1028688"/>
    <lineage>
        <taxon>Eukaryota</taxon>
        <taxon>Metazoa</taxon>
        <taxon>Spiralia</taxon>
        <taxon>Lophotrochozoa</taxon>
        <taxon>Mollusca</taxon>
        <taxon>Gastropoda</taxon>
        <taxon>Heterobranchia</taxon>
        <taxon>Euthyneura</taxon>
        <taxon>Panpulmonata</taxon>
        <taxon>Eupulmonata</taxon>
        <taxon>Stylommatophora</taxon>
        <taxon>Helicina</taxon>
        <taxon>Arionoidea</taxon>
        <taxon>Arionidae</taxon>
        <taxon>Arion</taxon>
    </lineage>
</organism>
<accession>A0A0B7C1A5</accession>
<dbReference type="AlphaFoldDB" id="A0A0B7C1A5"/>
<name>A0A0B7C1A5_9EUPU</name>
<gene>
    <name evidence="1" type="primary">ORF220129</name>
</gene>